<dbReference type="AlphaFoldDB" id="A0A7Y2E932"/>
<dbReference type="EMBL" id="JABDJR010000099">
    <property type="protein sequence ID" value="NNF05655.1"/>
    <property type="molecule type" value="Genomic_DNA"/>
</dbReference>
<proteinExistence type="predicted"/>
<dbReference type="Proteomes" id="UP000547674">
    <property type="component" value="Unassembled WGS sequence"/>
</dbReference>
<evidence type="ECO:0000256" key="1">
    <source>
        <dbReference type="SAM" id="SignalP"/>
    </source>
</evidence>
<organism evidence="2 3">
    <name type="scientific">Eiseniibacteriota bacterium</name>
    <dbReference type="NCBI Taxonomy" id="2212470"/>
    <lineage>
        <taxon>Bacteria</taxon>
        <taxon>Candidatus Eiseniibacteriota</taxon>
    </lineage>
</organism>
<reference evidence="2 3" key="1">
    <citation type="submission" date="2020-03" db="EMBL/GenBank/DDBJ databases">
        <title>Metabolic flexibility allows generalist bacteria to become dominant in a frequently disturbed ecosystem.</title>
        <authorList>
            <person name="Chen Y.-J."/>
            <person name="Leung P.M."/>
            <person name="Bay S.K."/>
            <person name="Hugenholtz P."/>
            <person name="Kessler A.J."/>
            <person name="Shelley G."/>
            <person name="Waite D.W."/>
            <person name="Cook P.L."/>
            <person name="Greening C."/>
        </authorList>
    </citation>
    <scope>NUCLEOTIDE SEQUENCE [LARGE SCALE GENOMIC DNA]</scope>
    <source>
        <strain evidence="2">SS_bin_28</strain>
    </source>
</reference>
<feature type="signal peptide" evidence="1">
    <location>
        <begin position="1"/>
        <end position="22"/>
    </location>
</feature>
<dbReference type="InterPro" id="IPR013424">
    <property type="entry name" value="Ice-binding_C"/>
</dbReference>
<name>A0A7Y2E932_UNCEI</name>
<gene>
    <name evidence="2" type="ORF">HKN21_02730</name>
</gene>
<sequence>MRKTALILSLCLSAALSVAAHAQTPVISLYNQSSNAISGSGISDFSWSLSFDANMQMHVIDIYETWSSNEMSFIEIDNLTHNSDFYIRKHVLNDTGVDWESFHHELLDPINSEFEDILDGVNTPEWTPLGYSNSNNIDGLSFADGSGIAKTSNKFSSFVTDQALDQRDFVEFYDGMISGSGLVEDRSDVMSFGIRDNGVFNNQSFLLASRVTASEGTVVPTIPEPGTKALLLTGLAGGIIAKRKRKR</sequence>
<keyword evidence="1" id="KW-0732">Signal</keyword>
<protein>
    <submittedName>
        <fullName evidence="2">PEP-CTERM sorting domain-containing protein</fullName>
    </submittedName>
</protein>
<evidence type="ECO:0000313" key="3">
    <source>
        <dbReference type="Proteomes" id="UP000547674"/>
    </source>
</evidence>
<accession>A0A7Y2E932</accession>
<comment type="caution">
    <text evidence="2">The sequence shown here is derived from an EMBL/GenBank/DDBJ whole genome shotgun (WGS) entry which is preliminary data.</text>
</comment>
<evidence type="ECO:0000313" key="2">
    <source>
        <dbReference type="EMBL" id="NNF05655.1"/>
    </source>
</evidence>
<dbReference type="NCBIfam" id="TIGR02595">
    <property type="entry name" value="PEP_CTERM"/>
    <property type="match status" value="1"/>
</dbReference>
<feature type="chain" id="PRO_5030882854" evidence="1">
    <location>
        <begin position="23"/>
        <end position="247"/>
    </location>
</feature>